<dbReference type="InterPro" id="IPR042104">
    <property type="entry name" value="PKS_dehydratase_sf"/>
</dbReference>
<keyword evidence="1" id="KW-0596">Phosphopantetheine</keyword>
<dbReference type="SUPFAM" id="SSF47336">
    <property type="entry name" value="ACP-like"/>
    <property type="match status" value="2"/>
</dbReference>
<dbReference type="EC" id="2.3.1.94" evidence="11"/>
<dbReference type="InterPro" id="IPR014031">
    <property type="entry name" value="Ketoacyl_synth_C"/>
</dbReference>
<dbReference type="Gene3D" id="3.40.47.10">
    <property type="match status" value="1"/>
</dbReference>
<feature type="domain" description="Carrier" evidence="14">
    <location>
        <begin position="2311"/>
        <end position="2386"/>
    </location>
</feature>
<gene>
    <name evidence="17" type="ORF">EWH70_25865</name>
</gene>
<evidence type="ECO:0000259" key="14">
    <source>
        <dbReference type="PROSITE" id="PS50075"/>
    </source>
</evidence>
<comment type="catalytic activity">
    <reaction evidence="7">
        <text>6 (S)-methylmalonyl-CoA + propanoyl-CoA + 6 NADPH + 12 H(+) = 6-deoxyerythronolide B + 6 CO2 + 6 NADP(+) + 7 CoA + H2O</text>
        <dbReference type="Rhea" id="RHEA:23068"/>
        <dbReference type="ChEBI" id="CHEBI:15377"/>
        <dbReference type="ChEBI" id="CHEBI:15378"/>
        <dbReference type="ChEBI" id="CHEBI:16089"/>
        <dbReference type="ChEBI" id="CHEBI:16526"/>
        <dbReference type="ChEBI" id="CHEBI:57287"/>
        <dbReference type="ChEBI" id="CHEBI:57327"/>
        <dbReference type="ChEBI" id="CHEBI:57392"/>
        <dbReference type="ChEBI" id="CHEBI:57783"/>
        <dbReference type="ChEBI" id="CHEBI:58349"/>
        <dbReference type="EC" id="2.3.1.94"/>
    </reaction>
</comment>
<dbReference type="PROSITE" id="PS52004">
    <property type="entry name" value="KS3_2"/>
    <property type="match status" value="1"/>
</dbReference>
<evidence type="ECO:0000256" key="7">
    <source>
        <dbReference type="ARBA" id="ARBA00052442"/>
    </source>
</evidence>
<dbReference type="InterPro" id="IPR020806">
    <property type="entry name" value="PKS_PP-bd"/>
</dbReference>
<dbReference type="PROSITE" id="PS52019">
    <property type="entry name" value="PKS_MFAS_DH"/>
    <property type="match status" value="2"/>
</dbReference>
<feature type="active site" description="Proton acceptor; for dehydratase activity" evidence="12">
    <location>
        <position position="1662"/>
    </location>
</feature>
<proteinExistence type="predicted"/>
<evidence type="ECO:0000256" key="5">
    <source>
        <dbReference type="ARBA" id="ARBA00023268"/>
    </source>
</evidence>
<dbReference type="Pfam" id="PF21089">
    <property type="entry name" value="PKS_DH_N"/>
    <property type="match status" value="2"/>
</dbReference>
<dbReference type="SUPFAM" id="SSF52151">
    <property type="entry name" value="FabD/lysophospholipase-like"/>
    <property type="match status" value="1"/>
</dbReference>
<dbReference type="InterPro" id="IPR055123">
    <property type="entry name" value="SpnB-like_Rossmann"/>
</dbReference>
<comment type="caution">
    <text evidence="17">The sequence shown here is derived from an EMBL/GenBank/DDBJ whole genome shotgun (WGS) entry which is preliminary data.</text>
</comment>
<dbReference type="InterPro" id="IPR049900">
    <property type="entry name" value="PKS_mFAS_DH"/>
</dbReference>
<dbReference type="InterPro" id="IPR049551">
    <property type="entry name" value="PKS_DH_C"/>
</dbReference>
<protein>
    <recommendedName>
        <fullName evidence="11">6-deoxyerythronolide-B synthase</fullName>
        <ecNumber evidence="11">2.3.1.94</ecNumber>
    </recommendedName>
</protein>
<feature type="domain" description="Carrier" evidence="14">
    <location>
        <begin position="686"/>
        <end position="761"/>
    </location>
</feature>
<evidence type="ECO:0000256" key="13">
    <source>
        <dbReference type="SAM" id="MobiDB-lite"/>
    </source>
</evidence>
<dbReference type="GO" id="GO:0004312">
    <property type="term" value="F:fatty acid synthase activity"/>
    <property type="evidence" value="ECO:0007669"/>
    <property type="project" value="TreeGrafter"/>
</dbReference>
<dbReference type="InterPro" id="IPR036736">
    <property type="entry name" value="ACP-like_sf"/>
</dbReference>
<evidence type="ECO:0000313" key="17">
    <source>
        <dbReference type="EMBL" id="RZQ60922.1"/>
    </source>
</evidence>
<feature type="region of interest" description="N-terminal hotdog fold" evidence="12">
    <location>
        <begin position="52"/>
        <end position="166"/>
    </location>
</feature>
<dbReference type="FunFam" id="1.10.1200.10:FF:000007">
    <property type="entry name" value="Probable polyketide synthase pks17"/>
    <property type="match status" value="2"/>
</dbReference>
<dbReference type="InterPro" id="IPR006162">
    <property type="entry name" value="Ppantetheine_attach_site"/>
</dbReference>
<dbReference type="EMBL" id="SFCC01000014">
    <property type="protein sequence ID" value="RZQ60922.1"/>
    <property type="molecule type" value="Genomic_DNA"/>
</dbReference>
<feature type="active site" description="Proton donor; for dehydratase activity" evidence="12">
    <location>
        <position position="233"/>
    </location>
</feature>
<keyword evidence="4" id="KW-0677">Repeat</keyword>
<dbReference type="Pfam" id="PF08659">
    <property type="entry name" value="KR"/>
    <property type="match status" value="2"/>
</dbReference>
<dbReference type="SMART" id="SM00823">
    <property type="entry name" value="PKS_PP"/>
    <property type="match status" value="2"/>
</dbReference>
<evidence type="ECO:0000256" key="11">
    <source>
        <dbReference type="ARBA" id="ARBA00066981"/>
    </source>
</evidence>
<evidence type="ECO:0000313" key="18">
    <source>
        <dbReference type="Proteomes" id="UP000292003"/>
    </source>
</evidence>
<evidence type="ECO:0000256" key="9">
    <source>
        <dbReference type="ARBA" id="ARBA00060622"/>
    </source>
</evidence>
<dbReference type="PROSITE" id="PS50075">
    <property type="entry name" value="CARRIER"/>
    <property type="match status" value="2"/>
</dbReference>
<dbReference type="SUPFAM" id="SSF51735">
    <property type="entry name" value="NAD(P)-binding Rossmann-fold domains"/>
    <property type="match status" value="4"/>
</dbReference>
<dbReference type="Proteomes" id="UP000292003">
    <property type="component" value="Unassembled WGS sequence"/>
</dbReference>
<name>A0A4Q7J2U3_9PSEU</name>
<dbReference type="InterPro" id="IPR020807">
    <property type="entry name" value="PKS_DH"/>
</dbReference>
<dbReference type="InterPro" id="IPR013968">
    <property type="entry name" value="PKS_KR"/>
</dbReference>
<dbReference type="InterPro" id="IPR014043">
    <property type="entry name" value="Acyl_transferase_dom"/>
</dbReference>
<feature type="domain" description="Ketosynthase family 3 (KS3)" evidence="15">
    <location>
        <begin position="777"/>
        <end position="1187"/>
    </location>
</feature>
<dbReference type="PANTHER" id="PTHR43775:SF51">
    <property type="entry name" value="INACTIVE PHENOLPHTHIOCEROL SYNTHESIS POLYKETIDE SYNTHASE TYPE I PKS1-RELATED"/>
    <property type="match status" value="1"/>
</dbReference>
<dbReference type="SMART" id="SM00827">
    <property type="entry name" value="PKS_AT"/>
    <property type="match status" value="1"/>
</dbReference>
<evidence type="ECO:0000256" key="12">
    <source>
        <dbReference type="PROSITE-ProRule" id="PRU01363"/>
    </source>
</evidence>
<feature type="active site" description="Proton donor; for dehydratase activity" evidence="12">
    <location>
        <position position="1819"/>
    </location>
</feature>
<evidence type="ECO:0000259" key="16">
    <source>
        <dbReference type="PROSITE" id="PS52019"/>
    </source>
</evidence>
<feature type="active site" description="Proton acceptor; for dehydratase activity" evidence="12">
    <location>
        <position position="82"/>
    </location>
</feature>
<feature type="region of interest" description="C-terminal hotdog fold" evidence="12">
    <location>
        <begin position="176"/>
        <end position="308"/>
    </location>
</feature>
<keyword evidence="2" id="KW-0597">Phosphoprotein</keyword>
<evidence type="ECO:0000256" key="1">
    <source>
        <dbReference type="ARBA" id="ARBA00022450"/>
    </source>
</evidence>
<dbReference type="InterPro" id="IPR036291">
    <property type="entry name" value="NAD(P)-bd_dom_sf"/>
</dbReference>
<dbReference type="InterPro" id="IPR050091">
    <property type="entry name" value="PKS_NRPS_Biosynth_Enz"/>
</dbReference>
<dbReference type="SMART" id="SM00825">
    <property type="entry name" value="PKS_KS"/>
    <property type="match status" value="1"/>
</dbReference>
<dbReference type="InterPro" id="IPR001227">
    <property type="entry name" value="Ac_transferase_dom_sf"/>
</dbReference>
<dbReference type="GO" id="GO:0004315">
    <property type="term" value="F:3-oxoacyl-[acyl-carrier-protein] synthase activity"/>
    <property type="evidence" value="ECO:0007669"/>
    <property type="project" value="InterPro"/>
</dbReference>
<dbReference type="InterPro" id="IPR014030">
    <property type="entry name" value="Ketoacyl_synth_N"/>
</dbReference>
<feature type="region of interest" description="Disordered" evidence="13">
    <location>
        <begin position="1712"/>
        <end position="1758"/>
    </location>
</feature>
<sequence>RMLTSAAELHVHGVPVDWTTAVDGGRLVDLPTYPFQRQHFWLTGTPAGNLGHPLLDTAVTLPDGVLFTGRLSTAAQPWLADHTVLGAVLLPGAAVAELAAHAGAHLGSPRVADLTLEHPVELSGEVQLRLHAAGPDPTGHRAFTIHTDAGGTWQRTATGTLTPATAPAEPLALPDAEPVDITGLYTDLAAAGLGYGPAFQGLRAAWRHGRDLHAEIEPPAGPHGFGLHPAQLDAALHAVALLGPARALLPFSWTGITVHDGGTTGILRARLTPLGDDTVALRIADTQGRPVLTVDTLRLRPATGHGGLFHLDWTPLTDPPSGEPGEVLTVPTGTLRETLAWTLQRCQDWLTRPDGRLVFVTSGAVATDTPDPVQAAVWGFVRAAQTESPGRFALIDTDTGDLAAALATGEPQLAVRGGTVLVPRLTRRTPSTVEPASLGGTVLITGGTGGIGTLLARHLAAEHGVTKLILLSRRGSDEPAPPGVTVVACDAADRDALAAVLAEHTPATVIHAAGVLDDGVVTSLTPDRVDRVLRPKADAAQHLHDLLDEHTELIVFSSAAGVLGGAGQAGYAAANAYLDALVTRRRAAGLPGRSLAWGFWDSDGAMTAHLTAADRRRLARSGVGALPPAEGLALFDAALRDPEPVLVPMRLDTRELTDVPPVLSTLLGAPARDRRPAELPAADRERVLTELVRTHAAAVLGFDTTTPITHGTGFGDLGFDSLTAVELRNRLAAATGLTLPATLVFDHPTPAALAEHLAAELGTPAPAPAVQRVARDGDPVAIVGMACRFPGGVTSPEQLWDLVASGGDAVGPPPADRGWEPGVARDGGFLHDAADFDAAFFGISPREALAMDPQQRLLLETSWEALERAGIDPASLRGSDTGVFAGVMYHDYGSWLTEPPADLEGYLGTGSAGSVASGRVAYTLGLRGPALSVDTACSSSLVALHLAARALRDGDCTLALAGGVTVMSTTATFAEFTRQGGLSPDGRCRSFSADADGTGWSEGAGMIVLERLSDARRNGHRVLAVVAGTAVNSDGASSGLTAPNGPSQQRVIRAALADAGLEPSDVDAVEAHGTGTRLGDPIEAQALIATYGQGRDRPLWLGSLKSNLGHTQAAAGVAGVIKTVLAMRHGVLPPTLHVAEPTDQVDWSAGDVRLLTEARDWPGGGPRRAGVSSFGISGTNAHVILEQGHHEPVTRDGDRPGPVPWLLSGRTEAALRDAARRLMSTTDNPADVAYSLATTRGRFEHRAVIVSTDPHEGLAALAAGRESAAVVRGVAAPRGRVVFVFPGQGTQWAGMAAGLLGEPVFAESMAECAAALEPHLGRPLPEVPEPADLDRADVVQPLLFAVMVSLARLWRSLGVVPDAVVGHSQGEIAAACVAGALSLDDAARVVALRSRALTALAGQGGMVSVAAGRDRLAGWAEHVAVVNSPSSTVVAADPVTLDRLLAWCATEGLRARHLAVDYASHSAQVERLRETILDDLAPITPATPAIPLYSTVTGARLDEPLDAGHWYRSLRQPVEFEAATRALVADGHDVFVEVSPHPVLTTAVQETAGDVLAVGTLRRDDGGRDRLLRSAAELHAGGGTVDWPAVLPGGRVVDLPTYPFQRTRFWLGRPAAAPGDLRSAGLETAGHPLLAAELTLPNGGTMFTGRASLDAHPWLADHAVHGTVLLPGTAYLDLAAAAGRQLGCGRVDELTLEQPLLLSGDAVRIGVHAGEPDGTGRRPVRVLSQPDTGGQWREHATGTLAPEQPPPPPLDVPAGAEPLDTGGLYDTLGAAGLDYGPAFQGVRAAWRHGGDVYAEVELPGGTATAGYGIHPALLDAALHPLGLVEHIDQPRLPFTWTGATVWPAPATAARVRLSRAADALTLTVAGLDGTPLVSVAALALRPMPEGRLAGGCFDVARVPLPPGTPRPAAARWAVLGLELDIKTAEVQLDHYADAGELLAAAQVPEVVLLPCPAGTVREVLAALLPPVRTWLSDERCAASRLVLVTSGAEHDPAQAAARGLLRSAQAEAPGRFTLLDLDGDPPGRDVVTAVASGEPEVTAGEAVTVPRLTRLPATEAPAVRGTVLITGGTGTLGTLVARHLITEHGARDVVLLSRSGNGGQELSSLGATVTVAACDAADRAALAAVLAEHRPSVVVHAAAVLDDGVLTSLTPDRFDAVLRSKVDAAVNLHELAGDVDEFIVFSSAAGVLGGAGQASYAAANAAADALVRQRRAAGLPGVSIAWGLWEPPSGLTGDLAAADRLRIARSGLAPLSTADGLALFDAARGGSAPVVVAARLDTAALRTAAAVPAALRGLVPARRDRVALGPDDLLDLVRDTAAAVLGHAGRDAVGPRTGFLDQGFDSLTAVELRNRLAAATGLRLPATLVFDHGTPRALAEHLRERMFPGRSEANTIDQLGVDDLIRLATELGESP</sequence>
<dbReference type="Pfam" id="PF02801">
    <property type="entry name" value="Ketoacyl-synt_C"/>
    <property type="match status" value="1"/>
</dbReference>
<dbReference type="OrthoDB" id="9778690at2"/>
<feature type="region of interest" description="N-terminal hotdog fold" evidence="12">
    <location>
        <begin position="1631"/>
        <end position="1751"/>
    </location>
</feature>
<feature type="non-terminal residue" evidence="17">
    <location>
        <position position="1"/>
    </location>
</feature>
<dbReference type="InterPro" id="IPR016035">
    <property type="entry name" value="Acyl_Trfase/lysoPLipase"/>
</dbReference>
<dbReference type="FunFam" id="3.40.47.10:FF:000019">
    <property type="entry name" value="Polyketide synthase type I"/>
    <property type="match status" value="1"/>
</dbReference>
<dbReference type="InterPro" id="IPR016039">
    <property type="entry name" value="Thiolase-like"/>
</dbReference>
<dbReference type="PROSITE" id="PS00012">
    <property type="entry name" value="PHOSPHOPANTETHEINE"/>
    <property type="match status" value="1"/>
</dbReference>
<dbReference type="SUPFAM" id="SSF55048">
    <property type="entry name" value="Probable ACP-binding domain of malonyl-CoA ACP transacylase"/>
    <property type="match status" value="1"/>
</dbReference>
<feature type="region of interest" description="C-terminal hotdog fold" evidence="12">
    <location>
        <begin position="1760"/>
        <end position="1893"/>
    </location>
</feature>
<dbReference type="Gene3D" id="3.30.70.3290">
    <property type="match status" value="2"/>
</dbReference>
<evidence type="ECO:0000259" key="15">
    <source>
        <dbReference type="PROSITE" id="PS52004"/>
    </source>
</evidence>
<keyword evidence="3" id="KW-0808">Transferase</keyword>
<comment type="function">
    <text evidence="8">Involved in the biosynthesis of antibiotic erythromycin via the biosynthesis of its aglycone precursor, 6-deoxyerythronolide B (6-dEB).</text>
</comment>
<dbReference type="InterPro" id="IPR032821">
    <property type="entry name" value="PKS_assoc"/>
</dbReference>
<feature type="domain" description="PKS/mFAS DH" evidence="16">
    <location>
        <begin position="1631"/>
        <end position="1893"/>
    </location>
</feature>
<evidence type="ECO:0000256" key="4">
    <source>
        <dbReference type="ARBA" id="ARBA00022737"/>
    </source>
</evidence>
<feature type="domain" description="PKS/mFAS DH" evidence="16">
    <location>
        <begin position="52"/>
        <end position="308"/>
    </location>
</feature>
<dbReference type="FunFam" id="3.40.366.10:FF:000002">
    <property type="entry name" value="Probable polyketide synthase 2"/>
    <property type="match status" value="1"/>
</dbReference>
<dbReference type="InterPro" id="IPR016036">
    <property type="entry name" value="Malonyl_transacylase_ACP-bd"/>
</dbReference>
<dbReference type="Gene3D" id="3.10.129.110">
    <property type="entry name" value="Polyketide synthase dehydratase"/>
    <property type="match status" value="2"/>
</dbReference>
<dbReference type="PANTHER" id="PTHR43775">
    <property type="entry name" value="FATTY ACID SYNTHASE"/>
    <property type="match status" value="1"/>
</dbReference>
<dbReference type="SMART" id="SM00822">
    <property type="entry name" value="PKS_KR"/>
    <property type="match status" value="2"/>
</dbReference>
<dbReference type="SMART" id="SM00826">
    <property type="entry name" value="PKS_DH"/>
    <property type="match status" value="2"/>
</dbReference>
<organism evidence="17 18">
    <name type="scientific">Amycolatopsis suaedae</name>
    <dbReference type="NCBI Taxonomy" id="2510978"/>
    <lineage>
        <taxon>Bacteria</taxon>
        <taxon>Bacillati</taxon>
        <taxon>Actinomycetota</taxon>
        <taxon>Actinomycetes</taxon>
        <taxon>Pseudonocardiales</taxon>
        <taxon>Pseudonocardiaceae</taxon>
        <taxon>Amycolatopsis</taxon>
    </lineage>
</organism>
<dbReference type="InterPro" id="IPR057326">
    <property type="entry name" value="KR_dom"/>
</dbReference>
<evidence type="ECO:0000256" key="2">
    <source>
        <dbReference type="ARBA" id="ARBA00022553"/>
    </source>
</evidence>
<dbReference type="CDD" id="cd08956">
    <property type="entry name" value="KR_3_FAS_SDR_x"/>
    <property type="match status" value="2"/>
</dbReference>
<dbReference type="Gene3D" id="1.10.1200.10">
    <property type="entry name" value="ACP-like"/>
    <property type="match status" value="2"/>
</dbReference>
<dbReference type="Pfam" id="PF16197">
    <property type="entry name" value="KAsynt_C_assoc"/>
    <property type="match status" value="1"/>
</dbReference>
<dbReference type="Pfam" id="PF14765">
    <property type="entry name" value="PS-DH"/>
    <property type="match status" value="2"/>
</dbReference>
<evidence type="ECO:0000256" key="8">
    <source>
        <dbReference type="ARBA" id="ARBA00060158"/>
    </source>
</evidence>
<dbReference type="SMART" id="SM01294">
    <property type="entry name" value="PKS_PP_betabranch"/>
    <property type="match status" value="2"/>
</dbReference>
<dbReference type="Gene3D" id="3.40.366.10">
    <property type="entry name" value="Malonyl-Coenzyme A Acyl Carrier Protein, domain 2"/>
    <property type="match status" value="1"/>
</dbReference>
<dbReference type="InterPro" id="IPR018201">
    <property type="entry name" value="Ketoacyl_synth_AS"/>
</dbReference>
<dbReference type="Pfam" id="PF00109">
    <property type="entry name" value="ketoacyl-synt"/>
    <property type="match status" value="1"/>
</dbReference>
<dbReference type="Gene3D" id="3.40.50.720">
    <property type="entry name" value="NAD(P)-binding Rossmann-like Domain"/>
    <property type="match status" value="2"/>
</dbReference>
<keyword evidence="6" id="KW-0012">Acyltransferase</keyword>
<keyword evidence="5" id="KW-0511">Multifunctional enzyme</keyword>
<dbReference type="Pfam" id="PF00550">
    <property type="entry name" value="PP-binding"/>
    <property type="match status" value="2"/>
</dbReference>
<dbReference type="InterPro" id="IPR049552">
    <property type="entry name" value="PKS_DH_N"/>
</dbReference>
<keyword evidence="18" id="KW-1185">Reference proteome</keyword>
<evidence type="ECO:0000256" key="6">
    <source>
        <dbReference type="ARBA" id="ARBA00023315"/>
    </source>
</evidence>
<dbReference type="PROSITE" id="PS00606">
    <property type="entry name" value="KS3_1"/>
    <property type="match status" value="1"/>
</dbReference>
<dbReference type="SUPFAM" id="SSF53901">
    <property type="entry name" value="Thiolase-like"/>
    <property type="match status" value="1"/>
</dbReference>
<evidence type="ECO:0000256" key="3">
    <source>
        <dbReference type="ARBA" id="ARBA00022679"/>
    </source>
</evidence>
<dbReference type="CDD" id="cd00833">
    <property type="entry name" value="PKS"/>
    <property type="match status" value="1"/>
</dbReference>
<dbReference type="GO" id="GO:0047879">
    <property type="term" value="F:erythronolide synthase activity"/>
    <property type="evidence" value="ECO:0007669"/>
    <property type="project" value="UniProtKB-EC"/>
</dbReference>
<dbReference type="GO" id="GO:0006633">
    <property type="term" value="P:fatty acid biosynthetic process"/>
    <property type="evidence" value="ECO:0007669"/>
    <property type="project" value="InterPro"/>
</dbReference>
<dbReference type="GO" id="GO:0031177">
    <property type="term" value="F:phosphopantetheine binding"/>
    <property type="evidence" value="ECO:0007669"/>
    <property type="project" value="InterPro"/>
</dbReference>
<dbReference type="Pfam" id="PF22953">
    <property type="entry name" value="SpnB_Rossmann"/>
    <property type="match status" value="2"/>
</dbReference>
<dbReference type="InterPro" id="IPR009081">
    <property type="entry name" value="PP-bd_ACP"/>
</dbReference>
<comment type="pathway">
    <text evidence="9">Antibiotic biosynthesis; erythromycin biosynthesis.</text>
</comment>
<dbReference type="Pfam" id="PF00698">
    <property type="entry name" value="Acyl_transf_1"/>
    <property type="match status" value="1"/>
</dbReference>
<accession>A0A4Q7J2U3</accession>
<comment type="subunit">
    <text evidence="10">Homodimer. Erythronolide synthase is composed of EryAI, EryAII and EryAIII multimodular (2 modules) polypeptides each coding for a functional synthase subunit which participates in 2 of the six FAS-like elongation steps required for formation of the polyketide. Module 1, 2, 3, 4, 5, and 6 participating in biosynthesis steps 1, 2, 3, 4, 5, and 6, respectively.</text>
</comment>
<evidence type="ECO:0000256" key="10">
    <source>
        <dbReference type="ARBA" id="ARBA00063272"/>
    </source>
</evidence>
<dbReference type="InterPro" id="IPR020841">
    <property type="entry name" value="PKS_Beta-ketoAc_synthase_dom"/>
</dbReference>
<reference evidence="17 18" key="1">
    <citation type="submission" date="2019-02" db="EMBL/GenBank/DDBJ databases">
        <title>Draft genome sequence of Amycolatopsis sp. 8-3EHSu isolated from roots of Suaeda maritima.</title>
        <authorList>
            <person name="Duangmal K."/>
            <person name="Chantavorakit T."/>
        </authorList>
    </citation>
    <scope>NUCLEOTIDE SEQUENCE [LARGE SCALE GENOMIC DNA]</scope>
    <source>
        <strain evidence="17 18">8-3EHSu</strain>
    </source>
</reference>